<gene>
    <name evidence="7" type="ORF">B1812_00955</name>
</gene>
<dbReference type="OrthoDB" id="7363829at2"/>
<name>A0A1W6MQJ7_9HYPH</name>
<evidence type="ECO:0000256" key="1">
    <source>
        <dbReference type="ARBA" id="ARBA00022617"/>
    </source>
</evidence>
<dbReference type="InterPro" id="IPR009056">
    <property type="entry name" value="Cyt_c-like_dom"/>
</dbReference>
<keyword evidence="5" id="KW-0732">Signal</keyword>
<dbReference type="SUPFAM" id="SSF46626">
    <property type="entry name" value="Cytochrome c"/>
    <property type="match status" value="1"/>
</dbReference>
<dbReference type="InterPro" id="IPR036909">
    <property type="entry name" value="Cyt_c-like_dom_sf"/>
</dbReference>
<evidence type="ECO:0000313" key="8">
    <source>
        <dbReference type="Proteomes" id="UP000193978"/>
    </source>
</evidence>
<organism evidence="7 8">
    <name type="scientific">Methylocystis bryophila</name>
    <dbReference type="NCBI Taxonomy" id="655015"/>
    <lineage>
        <taxon>Bacteria</taxon>
        <taxon>Pseudomonadati</taxon>
        <taxon>Pseudomonadota</taxon>
        <taxon>Alphaproteobacteria</taxon>
        <taxon>Hyphomicrobiales</taxon>
        <taxon>Methylocystaceae</taxon>
        <taxon>Methylocystis</taxon>
    </lineage>
</organism>
<dbReference type="STRING" id="655015.B1812_00955"/>
<keyword evidence="2 4" id="KW-0479">Metal-binding</keyword>
<reference evidence="7 8" key="1">
    <citation type="submission" date="2017-02" db="EMBL/GenBank/DDBJ databases">
        <authorList>
            <person name="Peterson S.W."/>
        </authorList>
    </citation>
    <scope>NUCLEOTIDE SEQUENCE [LARGE SCALE GENOMIC DNA]</scope>
    <source>
        <strain evidence="7 8">S285</strain>
    </source>
</reference>
<dbReference type="Proteomes" id="UP000193978">
    <property type="component" value="Chromosome"/>
</dbReference>
<protein>
    <submittedName>
        <fullName evidence="7">Cytochrome C</fullName>
    </submittedName>
</protein>
<dbReference type="AlphaFoldDB" id="A0A1W6MQJ7"/>
<accession>A0A1W6MQJ7</accession>
<keyword evidence="8" id="KW-1185">Reference proteome</keyword>
<feature type="signal peptide" evidence="5">
    <location>
        <begin position="1"/>
        <end position="20"/>
    </location>
</feature>
<evidence type="ECO:0000313" key="7">
    <source>
        <dbReference type="EMBL" id="ARN79874.1"/>
    </source>
</evidence>
<evidence type="ECO:0000256" key="4">
    <source>
        <dbReference type="PROSITE-ProRule" id="PRU00433"/>
    </source>
</evidence>
<keyword evidence="3 4" id="KW-0408">Iron</keyword>
<dbReference type="PROSITE" id="PS51007">
    <property type="entry name" value="CYTC"/>
    <property type="match status" value="1"/>
</dbReference>
<dbReference type="Gene3D" id="1.10.760.10">
    <property type="entry name" value="Cytochrome c-like domain"/>
    <property type="match status" value="1"/>
</dbReference>
<dbReference type="GO" id="GO:0009055">
    <property type="term" value="F:electron transfer activity"/>
    <property type="evidence" value="ECO:0007669"/>
    <property type="project" value="InterPro"/>
</dbReference>
<dbReference type="GO" id="GO:0020037">
    <property type="term" value="F:heme binding"/>
    <property type="evidence" value="ECO:0007669"/>
    <property type="project" value="InterPro"/>
</dbReference>
<dbReference type="KEGG" id="mbry:B1812_00955"/>
<dbReference type="GO" id="GO:0046872">
    <property type="term" value="F:metal ion binding"/>
    <property type="evidence" value="ECO:0007669"/>
    <property type="project" value="UniProtKB-KW"/>
</dbReference>
<dbReference type="RefSeq" id="WP_085769922.1">
    <property type="nucleotide sequence ID" value="NZ_AP027149.1"/>
</dbReference>
<evidence type="ECO:0000256" key="5">
    <source>
        <dbReference type="SAM" id="SignalP"/>
    </source>
</evidence>
<dbReference type="Pfam" id="PF00034">
    <property type="entry name" value="Cytochrom_C"/>
    <property type="match status" value="1"/>
</dbReference>
<evidence type="ECO:0000259" key="6">
    <source>
        <dbReference type="PROSITE" id="PS51007"/>
    </source>
</evidence>
<evidence type="ECO:0000256" key="2">
    <source>
        <dbReference type="ARBA" id="ARBA00022723"/>
    </source>
</evidence>
<evidence type="ECO:0000256" key="3">
    <source>
        <dbReference type="ARBA" id="ARBA00023004"/>
    </source>
</evidence>
<keyword evidence="1 4" id="KW-0349">Heme</keyword>
<feature type="chain" id="PRO_5012122511" evidence="5">
    <location>
        <begin position="21"/>
        <end position="108"/>
    </location>
</feature>
<feature type="domain" description="Cytochrome c" evidence="6">
    <location>
        <begin position="23"/>
        <end position="106"/>
    </location>
</feature>
<proteinExistence type="predicted"/>
<sequence>MRASQLFFLLPLLIAGPAVAADALLDEGEAIVKANCSRCHAIGPTGESPNPKSPPFRTLSKKYPVQNLEEALAEGIIVGHENEQMPSFQFTPSQVEAIVAYLGSVQVK</sequence>
<dbReference type="EMBL" id="CP019948">
    <property type="protein sequence ID" value="ARN79874.1"/>
    <property type="molecule type" value="Genomic_DNA"/>
</dbReference>